<sequence>MTGFALIVGSLDRVVPCRFPDWELAGGEDFGHAQEVRSVPSEAPCRPSGNSRHGGPGRPPRELHHLGQDPEIERIPASEELYLVLQHTERMAASLKQPRESSVNVAGEAAVLRVKLWQVLRERADPGQLRAIEDGRAAGVPWHHVAEGPCVTSKQGAYQKARRLKAEAVREPGERRTPEVAREHEERTAAEEWAARAQILVQERRFPPAQRIGRLLLEHRDGLVMDSWAAYWLGEIAETTDDRDDAAKRARFTAWVDSFVRAIHAHARETNQPSTTTDAVRRALALATELTYQECPEIPRQARRSRTGNRPPRERRRTRGGHRAK</sequence>
<dbReference type="EMBL" id="BAAABX010000051">
    <property type="protein sequence ID" value="GAA0420599.1"/>
    <property type="molecule type" value="Genomic_DNA"/>
</dbReference>
<proteinExistence type="predicted"/>
<protein>
    <submittedName>
        <fullName evidence="2">Uncharacterized protein</fullName>
    </submittedName>
</protein>
<feature type="region of interest" description="Disordered" evidence="1">
    <location>
        <begin position="296"/>
        <end position="325"/>
    </location>
</feature>
<feature type="compositionally biased region" description="Basic residues" evidence="1">
    <location>
        <begin position="301"/>
        <end position="325"/>
    </location>
</feature>
<organism evidence="2 3">
    <name type="scientific">Streptomyces luteireticuli</name>
    <dbReference type="NCBI Taxonomy" id="173858"/>
    <lineage>
        <taxon>Bacteria</taxon>
        <taxon>Bacillati</taxon>
        <taxon>Actinomycetota</taxon>
        <taxon>Actinomycetes</taxon>
        <taxon>Kitasatosporales</taxon>
        <taxon>Streptomycetaceae</taxon>
        <taxon>Streptomyces</taxon>
    </lineage>
</organism>
<feature type="region of interest" description="Disordered" evidence="1">
    <location>
        <begin position="33"/>
        <end position="71"/>
    </location>
</feature>
<keyword evidence="3" id="KW-1185">Reference proteome</keyword>
<reference evidence="2 3" key="1">
    <citation type="journal article" date="2019" name="Int. J. Syst. Evol. Microbiol.">
        <title>The Global Catalogue of Microorganisms (GCM) 10K type strain sequencing project: providing services to taxonomists for standard genome sequencing and annotation.</title>
        <authorList>
            <consortium name="The Broad Institute Genomics Platform"/>
            <consortium name="The Broad Institute Genome Sequencing Center for Infectious Disease"/>
            <person name="Wu L."/>
            <person name="Ma J."/>
        </authorList>
    </citation>
    <scope>NUCLEOTIDE SEQUENCE [LARGE SCALE GENOMIC DNA]</scope>
    <source>
        <strain evidence="2 3">JCM 4788</strain>
    </source>
</reference>
<feature type="compositionally biased region" description="Basic and acidic residues" evidence="1">
    <location>
        <begin position="59"/>
        <end position="71"/>
    </location>
</feature>
<name>A0ABN0YYD7_9ACTN</name>
<accession>A0ABN0YYD7</accession>
<evidence type="ECO:0000313" key="3">
    <source>
        <dbReference type="Proteomes" id="UP001500879"/>
    </source>
</evidence>
<gene>
    <name evidence="2" type="ORF">GCM10010357_47410</name>
</gene>
<feature type="region of interest" description="Disordered" evidence="1">
    <location>
        <begin position="168"/>
        <end position="188"/>
    </location>
</feature>
<evidence type="ECO:0000313" key="2">
    <source>
        <dbReference type="EMBL" id="GAA0420599.1"/>
    </source>
</evidence>
<comment type="caution">
    <text evidence="2">The sequence shown here is derived from an EMBL/GenBank/DDBJ whole genome shotgun (WGS) entry which is preliminary data.</text>
</comment>
<dbReference type="Proteomes" id="UP001500879">
    <property type="component" value="Unassembled WGS sequence"/>
</dbReference>
<evidence type="ECO:0000256" key="1">
    <source>
        <dbReference type="SAM" id="MobiDB-lite"/>
    </source>
</evidence>